<sequence length="193" mass="22474">MLKKENIKMVLETVRADWEKADEKDVAFAILCDAFEDKTLAYRIAYRKTDKEADKFYQTPRFKKLLEVLEPFGIGNVNNNAITREENKNELLKMLDKIQEAVARHEIETKDALKMQTDIRVKLNDKFEMEESQKQKRIIVVPSKHDIVCPMTRRECNFWPTRKACVKHFGLIDPQEGGNGKSVVESPISKKDE</sequence>
<proteinExistence type="predicted"/>
<organism evidence="1">
    <name type="scientific">Myoviridae sp. ctuID12</name>
    <dbReference type="NCBI Taxonomy" id="2826707"/>
    <lineage>
        <taxon>Viruses</taxon>
        <taxon>Duplodnaviria</taxon>
        <taxon>Heunggongvirae</taxon>
        <taxon>Uroviricota</taxon>
        <taxon>Caudoviricetes</taxon>
    </lineage>
</organism>
<evidence type="ECO:0000313" key="1">
    <source>
        <dbReference type="EMBL" id="DAE19717.1"/>
    </source>
</evidence>
<accession>A0A8S5QLS0</accession>
<reference evidence="1" key="1">
    <citation type="journal article" date="2021" name="Proc. Natl. Acad. Sci. U.S.A.">
        <title>A Catalog of Tens of Thousands of Viruses from Human Metagenomes Reveals Hidden Associations with Chronic Diseases.</title>
        <authorList>
            <person name="Tisza M.J."/>
            <person name="Buck C.B."/>
        </authorList>
    </citation>
    <scope>NUCLEOTIDE SEQUENCE</scope>
    <source>
        <strain evidence="1">CtuID12</strain>
    </source>
</reference>
<dbReference type="EMBL" id="BK015684">
    <property type="protein sequence ID" value="DAE19717.1"/>
    <property type="molecule type" value="Genomic_DNA"/>
</dbReference>
<protein>
    <submittedName>
        <fullName evidence="1">RecJ OB domain</fullName>
    </submittedName>
</protein>
<name>A0A8S5QLS0_9CAUD</name>